<protein>
    <submittedName>
        <fullName evidence="2">Uncharacterized protein</fullName>
    </submittedName>
</protein>
<evidence type="ECO:0000313" key="2">
    <source>
        <dbReference type="EMBL" id="MBB4106799.1"/>
    </source>
</evidence>
<dbReference type="EMBL" id="JACIEF010000001">
    <property type="protein sequence ID" value="MBB4106799.1"/>
    <property type="molecule type" value="Genomic_DNA"/>
</dbReference>
<accession>A0A7W6K7X1</accession>
<evidence type="ECO:0000313" key="3">
    <source>
        <dbReference type="Proteomes" id="UP000532273"/>
    </source>
</evidence>
<gene>
    <name evidence="2" type="ORF">GGQ60_000759</name>
</gene>
<evidence type="ECO:0000256" key="1">
    <source>
        <dbReference type="SAM" id="MobiDB-lite"/>
    </source>
</evidence>
<comment type="caution">
    <text evidence="2">The sequence shown here is derived from an EMBL/GenBank/DDBJ whole genome shotgun (WGS) entry which is preliminary data.</text>
</comment>
<sequence>MNPSLIKPNEGFVFSLSPQHSGAPARCRQGKDPPHGKFYRLASVAPAT</sequence>
<reference evidence="2 3" key="1">
    <citation type="submission" date="2020-08" db="EMBL/GenBank/DDBJ databases">
        <title>Genomic Encyclopedia of Type Strains, Phase IV (KMG-IV): sequencing the most valuable type-strain genomes for metagenomic binning, comparative biology and taxonomic classification.</title>
        <authorList>
            <person name="Goeker M."/>
        </authorList>
    </citation>
    <scope>NUCLEOTIDE SEQUENCE [LARGE SCALE GENOMIC DNA]</scope>
    <source>
        <strain evidence="2 3">DSM 100774</strain>
    </source>
</reference>
<dbReference type="Proteomes" id="UP000532273">
    <property type="component" value="Unassembled WGS sequence"/>
</dbReference>
<proteinExistence type="predicted"/>
<feature type="region of interest" description="Disordered" evidence="1">
    <location>
        <begin position="1"/>
        <end position="48"/>
    </location>
</feature>
<dbReference type="AlphaFoldDB" id="A0A7W6K7X1"/>
<organism evidence="2 3">
    <name type="scientific">Pedobacter zeae</name>
    <dbReference type="NCBI Taxonomy" id="1737356"/>
    <lineage>
        <taxon>Bacteria</taxon>
        <taxon>Pseudomonadati</taxon>
        <taxon>Bacteroidota</taxon>
        <taxon>Sphingobacteriia</taxon>
        <taxon>Sphingobacteriales</taxon>
        <taxon>Sphingobacteriaceae</taxon>
        <taxon>Pedobacter</taxon>
    </lineage>
</organism>
<name>A0A7W6K7X1_9SPHI</name>